<name>A0ACC6Q3K7_9ACTN</name>
<evidence type="ECO:0000313" key="2">
    <source>
        <dbReference type="Proteomes" id="UP001377168"/>
    </source>
</evidence>
<sequence>MNMFRTAALTTAAVGLTVVTIGAATAAPVTPAFLSASQLPAASTAWHADPVKPGTGDDFCTQGVAPHAASKHREFRTELDTGAQQTITVAATEAKAKALVTKLRASVESCLDRMKEQYPTIEGEAFHHGRVDVEEGANVYSIDTHDTEIGSSDIALYSVGRDGKAVTVVRWSQLGELDGAPLDGFRKTTRTAVAKLY</sequence>
<dbReference type="Proteomes" id="UP001377168">
    <property type="component" value="Unassembled WGS sequence"/>
</dbReference>
<accession>A0ACC6Q3K7</accession>
<evidence type="ECO:0000313" key="1">
    <source>
        <dbReference type="EMBL" id="MEJ8638333.1"/>
    </source>
</evidence>
<reference evidence="1" key="1">
    <citation type="submission" date="2024-03" db="EMBL/GenBank/DDBJ databases">
        <title>Novel Streptomyces species of biotechnological and ecological value are a feature of Machair soil.</title>
        <authorList>
            <person name="Prole J.R."/>
            <person name="Goodfellow M."/>
            <person name="Allenby N."/>
            <person name="Ward A.C."/>
        </authorList>
    </citation>
    <scope>NUCLEOTIDE SEQUENCE</scope>
    <source>
        <strain evidence="1">MS2.AVA.5</strain>
    </source>
</reference>
<keyword evidence="2" id="KW-1185">Reference proteome</keyword>
<proteinExistence type="predicted"/>
<comment type="caution">
    <text evidence="1">The sequence shown here is derived from an EMBL/GenBank/DDBJ whole genome shotgun (WGS) entry which is preliminary data.</text>
</comment>
<gene>
    <name evidence="1" type="ORF">WKI67_33750</name>
</gene>
<protein>
    <submittedName>
        <fullName evidence="1">Uncharacterized protein</fullName>
    </submittedName>
</protein>
<organism evidence="1 2">
    <name type="scientific">Streptomyces achmelvichensis</name>
    <dbReference type="NCBI Taxonomy" id="3134111"/>
    <lineage>
        <taxon>Bacteria</taxon>
        <taxon>Bacillati</taxon>
        <taxon>Actinomycetota</taxon>
        <taxon>Actinomycetes</taxon>
        <taxon>Kitasatosporales</taxon>
        <taxon>Streptomycetaceae</taxon>
        <taxon>Streptomyces</taxon>
    </lineage>
</organism>
<dbReference type="EMBL" id="JBBKAJ010000022">
    <property type="protein sequence ID" value="MEJ8638333.1"/>
    <property type="molecule type" value="Genomic_DNA"/>
</dbReference>